<keyword evidence="1" id="KW-0732">Signal</keyword>
<comment type="caution">
    <text evidence="2">The sequence shown here is derived from an EMBL/GenBank/DDBJ whole genome shotgun (WGS) entry which is preliminary data.</text>
</comment>
<dbReference type="Proteomes" id="UP000217033">
    <property type="component" value="Unassembled WGS sequence"/>
</dbReference>
<feature type="signal peptide" evidence="1">
    <location>
        <begin position="1"/>
        <end position="29"/>
    </location>
</feature>
<protein>
    <submittedName>
        <fullName evidence="2">Uncharacterized protein</fullName>
    </submittedName>
</protein>
<keyword evidence="3" id="KW-1185">Reference proteome</keyword>
<name>A0ABX4H5Q7_9BACT</name>
<organism evidence="2 3">
    <name type="scientific">Mycoplasmopsis agassizii</name>
    <dbReference type="NCBI Taxonomy" id="33922"/>
    <lineage>
        <taxon>Bacteria</taxon>
        <taxon>Bacillati</taxon>
        <taxon>Mycoplasmatota</taxon>
        <taxon>Mycoplasmoidales</taxon>
        <taxon>Metamycoplasmataceae</taxon>
        <taxon>Mycoplasmopsis</taxon>
    </lineage>
</organism>
<accession>A0ABX4H5Q7</accession>
<gene>
    <name evidence="2" type="ORF">CJF60_00825</name>
</gene>
<evidence type="ECO:0000313" key="2">
    <source>
        <dbReference type="EMBL" id="PAF55216.1"/>
    </source>
</evidence>
<sequence length="440" mass="51011">MKKFFKKKLLSYSMLAATFIVAGATSVSAVGYKTNSNLNLNLEKKFTADEINLLGFQSRTNFDVLNWIADLNFEVDSFDEIKNNLFKIKSITDDQKIFMYQNLVDKHNTYLFNKENLGSKQNNNTNQFAANNSVITTMPYYFDDPSDWHSWKLLRHPKSKKVFINKDGNSVFISGQNSKTWEIYDYAFADDVSYLFLDNQEVLNGYLKSLNQYEVIRIRELINKMHILTKFIASLTRVQKYHNASVIKEIQDTLSKLAYNVGILLEEEGLLKSLGLYRNDIITFQSEIIRSLSLVERNLSSSADDFVKNSIPTIARSIARLGNTIFIALGSVTMVVNELLSWIPTHNGYTVMENMHDHGLNDFRYQLKYNYKNMMGIAKEWSEDYKYGIVWKVTDGWFTVPELYIATQKDPNHFKYKNLSPNDEFNWGHHIPFVKKGNND</sequence>
<evidence type="ECO:0000313" key="3">
    <source>
        <dbReference type="Proteomes" id="UP000217033"/>
    </source>
</evidence>
<proteinExistence type="predicted"/>
<evidence type="ECO:0000256" key="1">
    <source>
        <dbReference type="SAM" id="SignalP"/>
    </source>
</evidence>
<feature type="chain" id="PRO_5045107680" evidence="1">
    <location>
        <begin position="30"/>
        <end position="440"/>
    </location>
</feature>
<dbReference type="EMBL" id="NQMN01000001">
    <property type="protein sequence ID" value="PAF55216.1"/>
    <property type="molecule type" value="Genomic_DNA"/>
</dbReference>
<dbReference type="RefSeq" id="WP_084232578.1">
    <property type="nucleotide sequence ID" value="NZ_FWXE01000009.1"/>
</dbReference>
<reference evidence="2" key="1">
    <citation type="submission" date="2017-08" db="EMBL/GenBank/DDBJ databases">
        <authorList>
            <person name="Alvarez-Ponce D."/>
            <person name="Weitzman C.L."/>
            <person name="Tillett R.L."/>
            <person name="Sandmeier F.C."/>
            <person name="Tracy C.R."/>
        </authorList>
    </citation>
    <scope>NUCLEOTIDE SEQUENCE [LARGE SCALE GENOMIC DNA]</scope>
    <source>
        <strain evidence="2">PS6</strain>
    </source>
</reference>